<organism evidence="6 7">
    <name type="scientific">Mucilaginibacter angelicae</name>
    <dbReference type="NCBI Taxonomy" id="869718"/>
    <lineage>
        <taxon>Bacteria</taxon>
        <taxon>Pseudomonadati</taxon>
        <taxon>Bacteroidota</taxon>
        <taxon>Sphingobacteriia</taxon>
        <taxon>Sphingobacteriales</taxon>
        <taxon>Sphingobacteriaceae</taxon>
        <taxon>Mucilaginibacter</taxon>
    </lineage>
</organism>
<keyword evidence="1" id="KW-0805">Transcription regulation</keyword>
<proteinExistence type="predicted"/>
<dbReference type="RefSeq" id="WP_377026637.1">
    <property type="nucleotide sequence ID" value="NZ_JBHLTS010000080.1"/>
</dbReference>
<protein>
    <submittedName>
        <fullName evidence="6">TetR/AcrR family transcriptional regulator</fullName>
    </submittedName>
</protein>
<gene>
    <name evidence="6" type="ORF">ACFFGT_32270</name>
</gene>
<dbReference type="Gene3D" id="1.10.357.10">
    <property type="entry name" value="Tetracycline Repressor, domain 2"/>
    <property type="match status" value="1"/>
</dbReference>
<evidence type="ECO:0000259" key="5">
    <source>
        <dbReference type="PROSITE" id="PS50977"/>
    </source>
</evidence>
<evidence type="ECO:0000256" key="2">
    <source>
        <dbReference type="ARBA" id="ARBA00023125"/>
    </source>
</evidence>
<evidence type="ECO:0000256" key="4">
    <source>
        <dbReference type="PROSITE-ProRule" id="PRU00335"/>
    </source>
</evidence>
<sequence length="196" mass="21491">MLTKAERTKQFILETAAPIFNKKGVSGANIDDVLDATKLTKGCLYGHFENKEDLALQVVDYMLHNNAEKLMLNISRGKTAKAKVFAYLDYYKDPLETHIKGGCPIFNMAVEADDNNPVIKEKVASILRQGQELFVSILNQGIGNGEFTDKLDAVGYAFKAVAAVEGAVVLCRTMNTAKPMQGLIKSLKAELESYAP</sequence>
<dbReference type="SUPFAM" id="SSF46689">
    <property type="entry name" value="Homeodomain-like"/>
    <property type="match status" value="1"/>
</dbReference>
<dbReference type="SUPFAM" id="SSF48498">
    <property type="entry name" value="Tetracyclin repressor-like, C-terminal domain"/>
    <property type="match status" value="1"/>
</dbReference>
<dbReference type="PANTHER" id="PTHR47506:SF3">
    <property type="entry name" value="HTH-TYPE TRANSCRIPTIONAL REGULATOR LMRA"/>
    <property type="match status" value="1"/>
</dbReference>
<keyword evidence="7" id="KW-1185">Reference proteome</keyword>
<accession>A0ABV6LHI7</accession>
<evidence type="ECO:0000313" key="6">
    <source>
        <dbReference type="EMBL" id="MFC0518935.1"/>
    </source>
</evidence>
<keyword evidence="3" id="KW-0804">Transcription</keyword>
<dbReference type="PRINTS" id="PR00455">
    <property type="entry name" value="HTHTETR"/>
</dbReference>
<evidence type="ECO:0000313" key="7">
    <source>
        <dbReference type="Proteomes" id="UP001589828"/>
    </source>
</evidence>
<dbReference type="PANTHER" id="PTHR47506">
    <property type="entry name" value="TRANSCRIPTIONAL REGULATORY PROTEIN"/>
    <property type="match status" value="1"/>
</dbReference>
<dbReference type="PROSITE" id="PS50977">
    <property type="entry name" value="HTH_TETR_2"/>
    <property type="match status" value="1"/>
</dbReference>
<evidence type="ECO:0000256" key="1">
    <source>
        <dbReference type="ARBA" id="ARBA00023015"/>
    </source>
</evidence>
<dbReference type="Pfam" id="PF00440">
    <property type="entry name" value="TetR_N"/>
    <property type="match status" value="1"/>
</dbReference>
<dbReference type="InterPro" id="IPR009057">
    <property type="entry name" value="Homeodomain-like_sf"/>
</dbReference>
<reference evidence="6 7" key="1">
    <citation type="submission" date="2024-09" db="EMBL/GenBank/DDBJ databases">
        <authorList>
            <person name="Sun Q."/>
            <person name="Mori K."/>
        </authorList>
    </citation>
    <scope>NUCLEOTIDE SEQUENCE [LARGE SCALE GENOMIC DNA]</scope>
    <source>
        <strain evidence="6 7">NCAIM B.02415</strain>
    </source>
</reference>
<feature type="DNA-binding region" description="H-T-H motif" evidence="4">
    <location>
        <begin position="29"/>
        <end position="48"/>
    </location>
</feature>
<evidence type="ECO:0000256" key="3">
    <source>
        <dbReference type="ARBA" id="ARBA00023163"/>
    </source>
</evidence>
<keyword evidence="2 4" id="KW-0238">DNA-binding</keyword>
<dbReference type="InterPro" id="IPR011075">
    <property type="entry name" value="TetR_C"/>
</dbReference>
<dbReference type="InterPro" id="IPR036271">
    <property type="entry name" value="Tet_transcr_reg_TetR-rel_C_sf"/>
</dbReference>
<dbReference type="Proteomes" id="UP001589828">
    <property type="component" value="Unassembled WGS sequence"/>
</dbReference>
<dbReference type="Pfam" id="PF16925">
    <property type="entry name" value="TetR_C_13"/>
    <property type="match status" value="1"/>
</dbReference>
<comment type="caution">
    <text evidence="6">The sequence shown here is derived from an EMBL/GenBank/DDBJ whole genome shotgun (WGS) entry which is preliminary data.</text>
</comment>
<dbReference type="InterPro" id="IPR001647">
    <property type="entry name" value="HTH_TetR"/>
</dbReference>
<feature type="domain" description="HTH tetR-type" evidence="5">
    <location>
        <begin position="6"/>
        <end position="66"/>
    </location>
</feature>
<dbReference type="EMBL" id="JBHLTS010000080">
    <property type="protein sequence ID" value="MFC0518935.1"/>
    <property type="molecule type" value="Genomic_DNA"/>
</dbReference>
<name>A0ABV6LHI7_9SPHI</name>